<dbReference type="Proteomes" id="UP000199440">
    <property type="component" value="Unassembled WGS sequence"/>
</dbReference>
<dbReference type="InterPro" id="IPR046947">
    <property type="entry name" value="LytR-like"/>
</dbReference>
<feature type="modified residue" description="4-aspartylphosphate" evidence="1">
    <location>
        <position position="60"/>
    </location>
</feature>
<proteinExistence type="predicted"/>
<dbReference type="STRING" id="192904.SAMN04488514_108209"/>
<name>A0A1G9T3Z0_9FLAO</name>
<gene>
    <name evidence="4" type="ORF">SAMN04488514_108209</name>
</gene>
<evidence type="ECO:0000313" key="4">
    <source>
        <dbReference type="EMBL" id="SDM42346.1"/>
    </source>
</evidence>
<dbReference type="Gene3D" id="3.40.50.2300">
    <property type="match status" value="1"/>
</dbReference>
<dbReference type="SMART" id="SM00448">
    <property type="entry name" value="REC"/>
    <property type="match status" value="1"/>
</dbReference>
<dbReference type="AlphaFoldDB" id="A0A1G9T3Z0"/>
<dbReference type="CDD" id="cd17534">
    <property type="entry name" value="REC_DC-like"/>
    <property type="match status" value="1"/>
</dbReference>
<dbReference type="InterPro" id="IPR001789">
    <property type="entry name" value="Sig_transdc_resp-reg_receiver"/>
</dbReference>
<dbReference type="PANTHER" id="PTHR37299">
    <property type="entry name" value="TRANSCRIPTIONAL REGULATOR-RELATED"/>
    <property type="match status" value="1"/>
</dbReference>
<evidence type="ECO:0000256" key="1">
    <source>
        <dbReference type="PROSITE-ProRule" id="PRU00169"/>
    </source>
</evidence>
<dbReference type="OrthoDB" id="2962330at2"/>
<protein>
    <submittedName>
        <fullName evidence="4">Two component transcriptional regulator, LytTR family</fullName>
    </submittedName>
</protein>
<dbReference type="Gene3D" id="2.40.50.1020">
    <property type="entry name" value="LytTr DNA-binding domain"/>
    <property type="match status" value="1"/>
</dbReference>
<feature type="domain" description="Response regulatory" evidence="2">
    <location>
        <begin position="9"/>
        <end position="125"/>
    </location>
</feature>
<dbReference type="RefSeq" id="WP_089891789.1">
    <property type="nucleotide sequence ID" value="NZ_FNGV01000008.1"/>
</dbReference>
<dbReference type="Pfam" id="PF00072">
    <property type="entry name" value="Response_reg"/>
    <property type="match status" value="1"/>
</dbReference>
<keyword evidence="5" id="KW-1185">Reference proteome</keyword>
<accession>A0A1G9T3Z0</accession>
<dbReference type="PROSITE" id="PS50110">
    <property type="entry name" value="RESPONSE_REGULATORY"/>
    <property type="match status" value="1"/>
</dbReference>
<dbReference type="GO" id="GO:0003677">
    <property type="term" value="F:DNA binding"/>
    <property type="evidence" value="ECO:0007669"/>
    <property type="project" value="InterPro"/>
</dbReference>
<organism evidence="4 5">
    <name type="scientific">Kriegella aquimaris</name>
    <dbReference type="NCBI Taxonomy" id="192904"/>
    <lineage>
        <taxon>Bacteria</taxon>
        <taxon>Pseudomonadati</taxon>
        <taxon>Bacteroidota</taxon>
        <taxon>Flavobacteriia</taxon>
        <taxon>Flavobacteriales</taxon>
        <taxon>Flavobacteriaceae</taxon>
        <taxon>Kriegella</taxon>
    </lineage>
</organism>
<evidence type="ECO:0000313" key="5">
    <source>
        <dbReference type="Proteomes" id="UP000199440"/>
    </source>
</evidence>
<dbReference type="SMART" id="SM00850">
    <property type="entry name" value="LytTR"/>
    <property type="match status" value="1"/>
</dbReference>
<dbReference type="InterPro" id="IPR007492">
    <property type="entry name" value="LytTR_DNA-bd_dom"/>
</dbReference>
<feature type="domain" description="HTH LytTR-type" evidence="3">
    <location>
        <begin position="157"/>
        <end position="255"/>
    </location>
</feature>
<evidence type="ECO:0000259" key="2">
    <source>
        <dbReference type="PROSITE" id="PS50110"/>
    </source>
</evidence>
<evidence type="ECO:0000259" key="3">
    <source>
        <dbReference type="PROSITE" id="PS50930"/>
    </source>
</evidence>
<dbReference type="PROSITE" id="PS50930">
    <property type="entry name" value="HTH_LYTTR"/>
    <property type="match status" value="1"/>
</dbReference>
<sequence>MTNQALKVKLLIVEDEILLANDIANRLSDNNYTIVGIADTATKALDLLSKNQDIDMLLIDIVLKGDRDGIELARIINDTYNIPFLFLTSHADSYLIERAKSVRPYAYLLKPFNDRQVSIAIELALKNFAIKIPERQILGKKTFSPTENQVLQIKDSLFLKKNQHFERVPIEEILFLEADSNYCTVYTRTDRFMYSVGLNKIEAQLPQDRFLRIHRSYVVNINLVDGFEGNMLFIGDNKIPVSKSHKETVFRLFRTI</sequence>
<dbReference type="EMBL" id="FNGV01000008">
    <property type="protein sequence ID" value="SDM42346.1"/>
    <property type="molecule type" value="Genomic_DNA"/>
</dbReference>
<dbReference type="SUPFAM" id="SSF52172">
    <property type="entry name" value="CheY-like"/>
    <property type="match status" value="1"/>
</dbReference>
<dbReference type="GO" id="GO:0000156">
    <property type="term" value="F:phosphorelay response regulator activity"/>
    <property type="evidence" value="ECO:0007669"/>
    <property type="project" value="InterPro"/>
</dbReference>
<dbReference type="Pfam" id="PF04397">
    <property type="entry name" value="LytTR"/>
    <property type="match status" value="1"/>
</dbReference>
<keyword evidence="1" id="KW-0597">Phosphoprotein</keyword>
<dbReference type="PANTHER" id="PTHR37299:SF1">
    <property type="entry name" value="STAGE 0 SPORULATION PROTEIN A HOMOLOG"/>
    <property type="match status" value="1"/>
</dbReference>
<reference evidence="4 5" key="1">
    <citation type="submission" date="2016-10" db="EMBL/GenBank/DDBJ databases">
        <authorList>
            <person name="de Groot N.N."/>
        </authorList>
    </citation>
    <scope>NUCLEOTIDE SEQUENCE [LARGE SCALE GENOMIC DNA]</scope>
    <source>
        <strain evidence="4 5">DSM 19886</strain>
    </source>
</reference>
<dbReference type="InterPro" id="IPR011006">
    <property type="entry name" value="CheY-like_superfamily"/>
</dbReference>